<dbReference type="Gene3D" id="3.20.20.80">
    <property type="entry name" value="Glycosidases"/>
    <property type="match status" value="1"/>
</dbReference>
<sequence length="142" mass="15789">MSFDLHGNWDTPTKSNPPRLFAHNNLTEMDSALNLLWKNGIPPEKVSMALSFSGRGFTATRPSLPRPGANAAPSSARPRTRRSRRSSTTRARNATVTHDRREGVALLTYDTDQWVAYEDMGKIGMKVRFARERCLGVSRSGA</sequence>
<name>A0AAD4FA55_9PEZI</name>
<feature type="region of interest" description="Disordered" evidence="3">
    <location>
        <begin position="57"/>
        <end position="100"/>
    </location>
</feature>
<dbReference type="PANTHER" id="PTHR11177">
    <property type="entry name" value="CHITINASE"/>
    <property type="match status" value="1"/>
</dbReference>
<evidence type="ECO:0000256" key="2">
    <source>
        <dbReference type="ARBA" id="ARBA00012729"/>
    </source>
</evidence>
<dbReference type="GO" id="GO:0008843">
    <property type="term" value="F:endochitinase activity"/>
    <property type="evidence" value="ECO:0007669"/>
    <property type="project" value="UniProtKB-EC"/>
</dbReference>
<dbReference type="PANTHER" id="PTHR11177:SF333">
    <property type="entry name" value="CHITINASE"/>
    <property type="match status" value="1"/>
</dbReference>
<proteinExistence type="inferred from homology"/>
<dbReference type="SUPFAM" id="SSF51445">
    <property type="entry name" value="(Trans)glycosidases"/>
    <property type="match status" value="1"/>
</dbReference>
<dbReference type="InterPro" id="IPR001223">
    <property type="entry name" value="Glyco_hydro18_cat"/>
</dbReference>
<dbReference type="InterPro" id="IPR017853">
    <property type="entry name" value="GH"/>
</dbReference>
<reference evidence="5" key="1">
    <citation type="submission" date="2023-02" db="EMBL/GenBank/DDBJ databases">
        <authorList>
            <person name="Palmer J.M."/>
        </authorList>
    </citation>
    <scope>NUCLEOTIDE SEQUENCE</scope>
    <source>
        <strain evidence="5">FW57</strain>
    </source>
</reference>
<organism evidence="5 6">
    <name type="scientific">Staphylotrichum longicolle</name>
    <dbReference type="NCBI Taxonomy" id="669026"/>
    <lineage>
        <taxon>Eukaryota</taxon>
        <taxon>Fungi</taxon>
        <taxon>Dikarya</taxon>
        <taxon>Ascomycota</taxon>
        <taxon>Pezizomycotina</taxon>
        <taxon>Sordariomycetes</taxon>
        <taxon>Sordariomycetidae</taxon>
        <taxon>Sordariales</taxon>
        <taxon>Chaetomiaceae</taxon>
        <taxon>Staphylotrichum</taxon>
    </lineage>
</organism>
<gene>
    <name evidence="5" type="ORF">NEMBOFW57_003565</name>
</gene>
<dbReference type="Pfam" id="PF00704">
    <property type="entry name" value="Glyco_hydro_18"/>
    <property type="match status" value="1"/>
</dbReference>
<dbReference type="InterPro" id="IPR050314">
    <property type="entry name" value="Glycosyl_Hydrlase_18"/>
</dbReference>
<comment type="caution">
    <text evidence="5">The sequence shown here is derived from an EMBL/GenBank/DDBJ whole genome shotgun (WGS) entry which is preliminary data.</text>
</comment>
<dbReference type="EMBL" id="JAHCVI010000001">
    <property type="protein sequence ID" value="KAG7293513.1"/>
    <property type="molecule type" value="Genomic_DNA"/>
</dbReference>
<dbReference type="PROSITE" id="PS51910">
    <property type="entry name" value="GH18_2"/>
    <property type="match status" value="1"/>
</dbReference>
<accession>A0AAD4FA55</accession>
<dbReference type="AlphaFoldDB" id="A0AAD4FA55"/>
<evidence type="ECO:0000313" key="5">
    <source>
        <dbReference type="EMBL" id="KAG7293513.1"/>
    </source>
</evidence>
<evidence type="ECO:0000313" key="6">
    <source>
        <dbReference type="Proteomes" id="UP001197093"/>
    </source>
</evidence>
<feature type="domain" description="GH18" evidence="4">
    <location>
        <begin position="1"/>
        <end position="142"/>
    </location>
</feature>
<dbReference type="EC" id="3.2.1.14" evidence="2"/>
<protein>
    <recommendedName>
        <fullName evidence="2">chitinase</fullName>
        <ecNumber evidence="2">3.2.1.14</ecNumber>
    </recommendedName>
</protein>
<comment type="similarity">
    <text evidence="1">Belongs to the glycosyl hydrolase 18 family. Chitinase class V subfamily.</text>
</comment>
<dbReference type="Proteomes" id="UP001197093">
    <property type="component" value="Unassembled WGS sequence"/>
</dbReference>
<feature type="compositionally biased region" description="Low complexity" evidence="3">
    <location>
        <begin position="66"/>
        <end position="77"/>
    </location>
</feature>
<evidence type="ECO:0000256" key="1">
    <source>
        <dbReference type="ARBA" id="ARBA00008682"/>
    </source>
</evidence>
<evidence type="ECO:0000256" key="3">
    <source>
        <dbReference type="SAM" id="MobiDB-lite"/>
    </source>
</evidence>
<dbReference type="Gene3D" id="3.10.50.10">
    <property type="match status" value="1"/>
</dbReference>
<dbReference type="InterPro" id="IPR029070">
    <property type="entry name" value="Chitinase_insertion_sf"/>
</dbReference>
<feature type="compositionally biased region" description="Basic residues" evidence="3">
    <location>
        <begin position="78"/>
        <end position="87"/>
    </location>
</feature>
<dbReference type="GO" id="GO:0005975">
    <property type="term" value="P:carbohydrate metabolic process"/>
    <property type="evidence" value="ECO:0007669"/>
    <property type="project" value="InterPro"/>
</dbReference>
<evidence type="ECO:0000259" key="4">
    <source>
        <dbReference type="PROSITE" id="PS51910"/>
    </source>
</evidence>
<keyword evidence="6" id="KW-1185">Reference proteome</keyword>